<dbReference type="EMBL" id="DF238783">
    <property type="protein sequence ID" value="GAC94278.1"/>
    <property type="molecule type" value="Genomic_DNA"/>
</dbReference>
<dbReference type="GeneID" id="24107144"/>
<accession>R9NZI9</accession>
<gene>
    <name evidence="1" type="ORF">PHSY_001849</name>
</gene>
<dbReference type="RefSeq" id="XP_012187865.1">
    <property type="nucleotide sequence ID" value="XM_012332475.1"/>
</dbReference>
<dbReference type="Proteomes" id="UP000014071">
    <property type="component" value="Unassembled WGS sequence"/>
</dbReference>
<organism evidence="1 2">
    <name type="scientific">Pseudozyma hubeiensis (strain SY62)</name>
    <name type="common">Yeast</name>
    <dbReference type="NCBI Taxonomy" id="1305764"/>
    <lineage>
        <taxon>Eukaryota</taxon>
        <taxon>Fungi</taxon>
        <taxon>Dikarya</taxon>
        <taxon>Basidiomycota</taxon>
        <taxon>Ustilaginomycotina</taxon>
        <taxon>Ustilaginomycetes</taxon>
        <taxon>Ustilaginales</taxon>
        <taxon>Ustilaginaceae</taxon>
        <taxon>Pseudozyma</taxon>
    </lineage>
</organism>
<proteinExistence type="predicted"/>
<dbReference type="AlphaFoldDB" id="R9NZI9"/>
<dbReference type="HOGENOM" id="CLU_2016261_0_0_1"/>
<sequence length="123" mass="13661">MWGTAQGFGLHFRREQRVTRNTLPPLSRLDVGPATGKWEEENSMTVGVLSIAFAEGRSGEEEKSYQGGPSARGAEKKCRVQLVSPSVRCSPMVCYYGARSLLSSPLSIRWRGRLLIARHVQIL</sequence>
<reference evidence="2" key="1">
    <citation type="journal article" date="2013" name="Genome Announc.">
        <title>Draft genome sequence of the basidiomycetous yeast-like fungus Pseudozyma hubeiensis SY62, which produces an abundant amount of the biosurfactant mannosylerythritol lipids.</title>
        <authorList>
            <person name="Konishi M."/>
            <person name="Hatada Y."/>
            <person name="Horiuchi J."/>
        </authorList>
    </citation>
    <scope>NUCLEOTIDE SEQUENCE [LARGE SCALE GENOMIC DNA]</scope>
    <source>
        <strain evidence="2">SY62</strain>
    </source>
</reference>
<protein>
    <submittedName>
        <fullName evidence="1">Polyketide synthase</fullName>
    </submittedName>
</protein>
<evidence type="ECO:0000313" key="1">
    <source>
        <dbReference type="EMBL" id="GAC94278.1"/>
    </source>
</evidence>
<evidence type="ECO:0000313" key="2">
    <source>
        <dbReference type="Proteomes" id="UP000014071"/>
    </source>
</evidence>
<name>R9NZI9_PSEHS</name>
<keyword evidence="2" id="KW-1185">Reference proteome</keyword>